<name>A0A081K9J2_9GAMM</name>
<gene>
    <name evidence="1" type="ORF">GV64_08715</name>
</gene>
<evidence type="ECO:0000313" key="1">
    <source>
        <dbReference type="EMBL" id="KEI70818.1"/>
    </source>
</evidence>
<comment type="caution">
    <text evidence="1">The sequence shown here is derived from an EMBL/GenBank/DDBJ whole genome shotgun (WGS) entry which is preliminary data.</text>
</comment>
<dbReference type="AlphaFoldDB" id="A0A081K9J2"/>
<sequence>MNLGKIDSLSLIIQQADEHDSLLGVMSRVAVDTFIQKHSLTKINRNQLVDKITQNIHNQIAALIYEQEEHIKKTNSTLEQEVNCSRNQRRIEQKYLQERIKSPESSS</sequence>
<proteinExistence type="predicted"/>
<dbReference type="RefSeq" id="WP_020580562.1">
    <property type="nucleotide sequence ID" value="NZ_JOJP01000001.1"/>
</dbReference>
<keyword evidence="2" id="KW-1185">Reference proteome</keyword>
<dbReference type="Proteomes" id="UP000027997">
    <property type="component" value="Unassembled WGS sequence"/>
</dbReference>
<evidence type="ECO:0000313" key="2">
    <source>
        <dbReference type="Proteomes" id="UP000027997"/>
    </source>
</evidence>
<accession>A0A081K9J2</accession>
<dbReference type="STRING" id="305900.GV64_08715"/>
<organism evidence="1 2">
    <name type="scientific">Endozoicomonas elysicola</name>
    <dbReference type="NCBI Taxonomy" id="305900"/>
    <lineage>
        <taxon>Bacteria</taxon>
        <taxon>Pseudomonadati</taxon>
        <taxon>Pseudomonadota</taxon>
        <taxon>Gammaproteobacteria</taxon>
        <taxon>Oceanospirillales</taxon>
        <taxon>Endozoicomonadaceae</taxon>
        <taxon>Endozoicomonas</taxon>
    </lineage>
</organism>
<dbReference type="EMBL" id="JOJP01000001">
    <property type="protein sequence ID" value="KEI70818.1"/>
    <property type="molecule type" value="Genomic_DNA"/>
</dbReference>
<reference evidence="1 2" key="1">
    <citation type="submission" date="2014-06" db="EMBL/GenBank/DDBJ databases">
        <title>Whole Genome Sequences of Three Symbiotic Endozoicomonas Bacteria.</title>
        <authorList>
            <person name="Neave M.J."/>
            <person name="Apprill A."/>
            <person name="Voolstra C.R."/>
        </authorList>
    </citation>
    <scope>NUCLEOTIDE SEQUENCE [LARGE SCALE GENOMIC DNA]</scope>
    <source>
        <strain evidence="1 2">DSM 22380</strain>
    </source>
</reference>
<protein>
    <submittedName>
        <fullName evidence="1">Uncharacterized protein</fullName>
    </submittedName>
</protein>